<accession>A0A2S7WK13</accession>
<dbReference type="RefSeq" id="WP_105014356.1">
    <property type="nucleotide sequence ID" value="NZ_MSCN01000001.1"/>
</dbReference>
<evidence type="ECO:0000313" key="2">
    <source>
        <dbReference type="Proteomes" id="UP000238882"/>
    </source>
</evidence>
<sequence>MKKLKFFILFFVVVSYSQLSSSQNIDSVSFNKKWFASIDYGIQMSGIKSEDFISSNYSHLIRIIVGKWLNKNIAIQGGYQGRYFNAIADNDKHFYDFYFAEVVFNAKNILLSKKEDNRFYDLLFHVGFGYFQNHYYGNSAIHGIIGTSNHFSISDRIKIKFDIGAIVGWDIYQGNDDILPSLSLGLVYSMGKI</sequence>
<organism evidence="1 2">
    <name type="scientific">Polaribacter porphyrae</name>
    <dbReference type="NCBI Taxonomy" id="1137780"/>
    <lineage>
        <taxon>Bacteria</taxon>
        <taxon>Pseudomonadati</taxon>
        <taxon>Bacteroidota</taxon>
        <taxon>Flavobacteriia</taxon>
        <taxon>Flavobacteriales</taxon>
        <taxon>Flavobacteriaceae</taxon>
    </lineage>
</organism>
<gene>
    <name evidence="1" type="ORF">BTO18_00605</name>
</gene>
<proteinExistence type="predicted"/>
<reference evidence="1 2" key="1">
    <citation type="submission" date="2016-12" db="EMBL/GenBank/DDBJ databases">
        <title>Trade-off between light-utilization and light-protection in marine flavobacteria.</title>
        <authorList>
            <person name="Kumagai Y."/>
            <person name="Yoshizawa S."/>
            <person name="Kogure K."/>
            <person name="Iwasaki W."/>
        </authorList>
    </citation>
    <scope>NUCLEOTIDE SEQUENCE [LARGE SCALE GENOMIC DNA]</scope>
    <source>
        <strain evidence="1 2">NBRC 108759</strain>
    </source>
</reference>
<dbReference type="EMBL" id="MSCN01000001">
    <property type="protein sequence ID" value="PQJ77776.1"/>
    <property type="molecule type" value="Genomic_DNA"/>
</dbReference>
<dbReference type="Proteomes" id="UP000238882">
    <property type="component" value="Unassembled WGS sequence"/>
</dbReference>
<name>A0A2S7WK13_9FLAO</name>
<dbReference type="AlphaFoldDB" id="A0A2S7WK13"/>
<comment type="caution">
    <text evidence="1">The sequence shown here is derived from an EMBL/GenBank/DDBJ whole genome shotgun (WGS) entry which is preliminary data.</text>
</comment>
<evidence type="ECO:0008006" key="3">
    <source>
        <dbReference type="Google" id="ProtNLM"/>
    </source>
</evidence>
<protein>
    <recommendedName>
        <fullName evidence="3">DUF3575 domain-containing protein</fullName>
    </recommendedName>
</protein>
<keyword evidence="2" id="KW-1185">Reference proteome</keyword>
<evidence type="ECO:0000313" key="1">
    <source>
        <dbReference type="EMBL" id="PQJ77776.1"/>
    </source>
</evidence>